<feature type="chain" id="PRO_5012011467" description="Copper amine oxidase-like N-terminal domain-containing protein" evidence="1">
    <location>
        <begin position="33"/>
        <end position="353"/>
    </location>
</feature>
<sequence length="353" mass="38596">MYTRKRIGGKTHMKKIILGSLLALSIAVPALAHPPITVYVDQQEVVFADQAPVIVDDRTLVPMRKIFEAMDADVTWDEPSQTITSTRGSDVVTMTIGQKQVYKNGKVVYTMDVPAQIMQDRTMVPIRAVAVAFDANVAWDGINYVIDITTDGTTSGNYSKQIHADDGTLLATVSLTYSPLTSNSTAADKINKNINDQMSQKASVMTERLELAAKAAYTKNPASFQPYYYMGTYQAKGEGSDFASVVLEERTFMGGTETKTISADTYNMKNGSDAALTDIVTDSEKELETLMEKGFSALIDQNPNAFYGDAKDRLSKNLDEVGFYLDNNTVVFYLNSGIIAPESAGVIAFSVPR</sequence>
<keyword evidence="1" id="KW-0732">Signal</keyword>
<protein>
    <recommendedName>
        <fullName evidence="2">Copper amine oxidase-like N-terminal domain-containing protein</fullName>
    </recommendedName>
</protein>
<comment type="caution">
    <text evidence="3">The sequence shown here is derived from an EMBL/GenBank/DDBJ whole genome shotgun (WGS) entry which is preliminary data.</text>
</comment>
<dbReference type="AlphaFoldDB" id="A0A1Y3U807"/>
<organism evidence="3 4">
    <name type="scientific">Anaerotignum lactatifermentans</name>
    <dbReference type="NCBI Taxonomy" id="160404"/>
    <lineage>
        <taxon>Bacteria</taxon>
        <taxon>Bacillati</taxon>
        <taxon>Bacillota</taxon>
        <taxon>Clostridia</taxon>
        <taxon>Lachnospirales</taxon>
        <taxon>Anaerotignaceae</taxon>
        <taxon>Anaerotignum</taxon>
    </lineage>
</organism>
<evidence type="ECO:0000256" key="1">
    <source>
        <dbReference type="SAM" id="SignalP"/>
    </source>
</evidence>
<dbReference type="InterPro" id="IPR012854">
    <property type="entry name" value="Cu_amine_oxidase-like_N"/>
</dbReference>
<evidence type="ECO:0000313" key="4">
    <source>
        <dbReference type="Proteomes" id="UP000195455"/>
    </source>
</evidence>
<dbReference type="InterPro" id="IPR037126">
    <property type="entry name" value="PdaC/RsiV-like_sf"/>
</dbReference>
<dbReference type="Gene3D" id="3.30.457.10">
    <property type="entry name" value="Copper amine oxidase-like, N-terminal domain"/>
    <property type="match status" value="1"/>
</dbReference>
<feature type="signal peptide" evidence="1">
    <location>
        <begin position="1"/>
        <end position="32"/>
    </location>
</feature>
<dbReference type="Pfam" id="PF07833">
    <property type="entry name" value="Cu_amine_oxidN1"/>
    <property type="match status" value="1"/>
</dbReference>
<evidence type="ECO:0000259" key="2">
    <source>
        <dbReference type="Pfam" id="PF07833"/>
    </source>
</evidence>
<accession>A0A1Y3U807</accession>
<dbReference type="SUPFAM" id="SSF55383">
    <property type="entry name" value="Copper amine oxidase, domain N"/>
    <property type="match status" value="1"/>
</dbReference>
<proteinExistence type="predicted"/>
<feature type="domain" description="Copper amine oxidase-like N-terminal" evidence="2">
    <location>
        <begin position="40"/>
        <end position="146"/>
    </location>
</feature>
<dbReference type="Proteomes" id="UP000195455">
    <property type="component" value="Unassembled WGS sequence"/>
</dbReference>
<name>A0A1Y3U807_9FIRM</name>
<gene>
    <name evidence="3" type="ORF">B5G26_04650</name>
</gene>
<dbReference type="Gene3D" id="3.30.565.40">
    <property type="entry name" value="Fervidobacterium nodosum Rt17-B1 like"/>
    <property type="match status" value="1"/>
</dbReference>
<reference evidence="4" key="1">
    <citation type="submission" date="2017-04" db="EMBL/GenBank/DDBJ databases">
        <title>Function of individual gut microbiota members based on whole genome sequencing of pure cultures obtained from chicken caecum.</title>
        <authorList>
            <person name="Medvecky M."/>
            <person name="Cejkova D."/>
            <person name="Polansky O."/>
            <person name="Karasova D."/>
            <person name="Kubasova T."/>
            <person name="Cizek A."/>
            <person name="Rychlik I."/>
        </authorList>
    </citation>
    <scope>NUCLEOTIDE SEQUENCE [LARGE SCALE GENOMIC DNA]</scope>
    <source>
        <strain evidence="4">An75</strain>
    </source>
</reference>
<dbReference type="InterPro" id="IPR036582">
    <property type="entry name" value="Mao_N_sf"/>
</dbReference>
<dbReference type="Gene3D" id="3.90.640.20">
    <property type="entry name" value="Heat-shock cognate protein, ATPase"/>
    <property type="match status" value="1"/>
</dbReference>
<evidence type="ECO:0000313" key="3">
    <source>
        <dbReference type="EMBL" id="OUN44932.1"/>
    </source>
</evidence>
<dbReference type="EMBL" id="NFHM01000004">
    <property type="protein sequence ID" value="OUN44932.1"/>
    <property type="molecule type" value="Genomic_DNA"/>
</dbReference>